<gene>
    <name evidence="5" type="ORF">M9Y10_041979</name>
</gene>
<keyword evidence="1" id="KW-0547">Nucleotide-binding</keyword>
<accession>A0ABR2K5W1</accession>
<name>A0ABR2K5W1_9EUKA</name>
<evidence type="ECO:0000256" key="3">
    <source>
        <dbReference type="ARBA" id="ARBA00022806"/>
    </source>
</evidence>
<dbReference type="Gene3D" id="1.20.120.1750">
    <property type="match status" value="1"/>
</dbReference>
<dbReference type="Gene3D" id="3.40.50.300">
    <property type="entry name" value="P-loop containing nucleotide triphosphate hydrolases"/>
    <property type="match status" value="1"/>
</dbReference>
<dbReference type="EMBL" id="JAPFFF010000007">
    <property type="protein sequence ID" value="KAK8886515.1"/>
    <property type="molecule type" value="Genomic_DNA"/>
</dbReference>
<dbReference type="PANTHER" id="PTHR18934:SF99">
    <property type="entry name" value="ATP-DEPENDENT RNA HELICASE DHX37-RELATED"/>
    <property type="match status" value="1"/>
</dbReference>
<dbReference type="SUPFAM" id="SSF57850">
    <property type="entry name" value="RING/U-box"/>
    <property type="match status" value="1"/>
</dbReference>
<reference evidence="5 6" key="1">
    <citation type="submission" date="2024-04" db="EMBL/GenBank/DDBJ databases">
        <title>Tritrichomonas musculus Genome.</title>
        <authorList>
            <person name="Alves-Ferreira E."/>
            <person name="Grigg M."/>
            <person name="Lorenzi H."/>
            <person name="Galac M."/>
        </authorList>
    </citation>
    <scope>NUCLEOTIDE SEQUENCE [LARGE SCALE GENOMIC DNA]</scope>
    <source>
        <strain evidence="5 6">EAF2021</strain>
    </source>
</reference>
<protein>
    <recommendedName>
        <fullName evidence="7">RING-type domain-containing protein</fullName>
    </recommendedName>
</protein>
<comment type="caution">
    <text evidence="5">The sequence shown here is derived from an EMBL/GenBank/DDBJ whole genome shotgun (WGS) entry which is preliminary data.</text>
</comment>
<organism evidence="5 6">
    <name type="scientific">Tritrichomonas musculus</name>
    <dbReference type="NCBI Taxonomy" id="1915356"/>
    <lineage>
        <taxon>Eukaryota</taxon>
        <taxon>Metamonada</taxon>
        <taxon>Parabasalia</taxon>
        <taxon>Tritrichomonadida</taxon>
        <taxon>Tritrichomonadidae</taxon>
        <taxon>Tritrichomonas</taxon>
    </lineage>
</organism>
<keyword evidence="3" id="KW-0347">Helicase</keyword>
<keyword evidence="2" id="KW-0378">Hydrolase</keyword>
<sequence length="1744" mass="198381">MGASVSYSDNIPVIEHFENLIKYINEINLSNEQIKKLLETLTEETQSFSMSFDSCVRKGKFNRDISPYFEKIEKAINSFIKCAQYIFENQELPETRTFKLLFQKDISSFIQQIINLERFLLIITEILESQFLLNLSEQFYTELSIFDYALTVESLEVPPYYQMSVLPVYSLHNKILRTAQKCLNIVGPHKTGKTTIIPMILACKLLSQSQKNKSKFIVVVENDSTLIHGIEECYNLIKKNKTIPFKEDEDCPFFCEGDADEEEDNEEDQLLLITSSYQKVLEFAKTRSTMVPVITILSPLEVLKLVRNVEGFGDRAIFIIDDAYQRSIETDVLVQDISRKLNSYEKPNKNGKIVLMSHVYVNNLLRFLGRHENFECTLKLEDTAIQKVIECDNTEQICKSKLLKEMFNFFDNLISDTYDIGSTIVFVPNANSGKKTLKKLYQHYSNENSFNVVVLKTKIRKGEIVEEFNKRLMTEIELAVAERAESLDAAAAAAADSDDILFLLPIDMTGIVIEEEKKFIESKLPLPFIKRKLIRLIISTNKNESFISPPDLTAIFDSGLTDTEYYNIEKGVSCYKEEMLPKAFIEQRYQLLSNCKKGVHFIFNIKSKERPENILAPVKRCNMVQSILRLREISIKLEKEMNLPEEPNRNLLDASVNLLKKIGIIDSDSNELTEIGKTASKFSSVHPFFALATAKFAENHEFAFLVSLVIERFDELIENSQSQLLYDNFCSESDIVTVIESILELNTNGDLILEEKDVKLDESGFSIGTLYSIYTSLANTFEKNEIEEGRIAVIDAIKWAKKQPGGVLLMVDKYVNLLDQNNFIDLRKGTFECIIGAGPGCETTLVYKTNDIFKFDKDKDAHVKFSQRPGWLGLQSPGNIIVLSLQVEESAHFNRGLIIHRDPSNIGVNPGVVSQLELNPSLNSYFFTALFEAYWSGQPTVNNFIGIYHSNKPKKEAAFLINICESNNKTYLNYCPRNSTVKDDMNAAIPLLASLLPYVPRSIVVKSEVPLCAVEVVTYGTSSNYESNLYLVTDPTKKSPFAYPINKALLEYARSKIKDLQAAHPLLRFAITGESVYYKFNNEKQQETDFAFPVADPNIKSVFNPSHSSQLVFLVDFDYPDKPAGIAPIQWLAADDAGVGSVQSNDTKEIELLTNSTSKILNGLGRAERSEDLFYITLDGGFPSAKEEEIPESIREKVGYRKDEQGAIKNGVDQLVRQFTRNLSQDFNLIDQITINQLGSTNHCTKYQTEEAQRNVLNQINTSITDKFHIPIDSIQSCFLGPSMICLSITNLPPNLTTHPKRKDIFDDSYLPCQADQTIEDTLRSISIPVTAINHEPTVNVTIYHYPRLRLNHKAFEERVDSIAKEFGFLCSSKSNYLFYDDDNEHGIIGDVSISLIGKNTCIAFANRVSSEFPVVLFEAEDNRLSKTFTMTMATETIMRTFRDLDPRLKSPPKLNPVEMAMHIPENEIESIKDLIKYNKELKFDEKYRVLIFPSDKKEEITKKMGQMREEKLEVACFLGCGLDEPDLLPECIYANEKDGTVKPFGICKGCMMSIFQYDVSIQSIFNPVTHLIDHNNLSKIPERLKGFALVEESKEDDGNYWPIVPFGQLIWALMSDLNDELPPYIKAWFTIIVEYTIQNSGNFIFCPNHPNKPILYEPGKKIKCPFCDMMFCDVCMIWHDMSVPCEKDDPSIKRCPWCRMPGVKVSGCNRITCPKCDKCWCYECLAAFHTAAECYAHMGAVGH</sequence>
<dbReference type="InterPro" id="IPR027417">
    <property type="entry name" value="P-loop_NTPase"/>
</dbReference>
<keyword evidence="6" id="KW-1185">Reference proteome</keyword>
<dbReference type="Proteomes" id="UP001470230">
    <property type="component" value="Unassembled WGS sequence"/>
</dbReference>
<evidence type="ECO:0000256" key="4">
    <source>
        <dbReference type="ARBA" id="ARBA00022840"/>
    </source>
</evidence>
<proteinExistence type="predicted"/>
<evidence type="ECO:0000313" key="5">
    <source>
        <dbReference type="EMBL" id="KAK8886515.1"/>
    </source>
</evidence>
<evidence type="ECO:0000313" key="6">
    <source>
        <dbReference type="Proteomes" id="UP001470230"/>
    </source>
</evidence>
<keyword evidence="4" id="KW-0067">ATP-binding</keyword>
<dbReference type="PANTHER" id="PTHR18934">
    <property type="entry name" value="ATP-DEPENDENT RNA HELICASE"/>
    <property type="match status" value="1"/>
</dbReference>
<evidence type="ECO:0008006" key="7">
    <source>
        <dbReference type="Google" id="ProtNLM"/>
    </source>
</evidence>
<evidence type="ECO:0000256" key="2">
    <source>
        <dbReference type="ARBA" id="ARBA00022801"/>
    </source>
</evidence>
<evidence type="ECO:0000256" key="1">
    <source>
        <dbReference type="ARBA" id="ARBA00022741"/>
    </source>
</evidence>